<dbReference type="FunFam" id="3.80.10.10:FF:000515">
    <property type="entry name" value="Leucine-rich repeat receptor-like protein kinase"/>
    <property type="match status" value="1"/>
</dbReference>
<evidence type="ECO:0000256" key="17">
    <source>
        <dbReference type="ARBA" id="ARBA00047899"/>
    </source>
</evidence>
<dbReference type="FunFam" id="3.30.200.20:FF:000540">
    <property type="entry name" value="Receptor-like protein kinase HAIKU2"/>
    <property type="match status" value="1"/>
</dbReference>
<dbReference type="InterPro" id="IPR008271">
    <property type="entry name" value="Ser/Thr_kinase_AS"/>
</dbReference>
<evidence type="ECO:0000256" key="5">
    <source>
        <dbReference type="ARBA" id="ARBA00022614"/>
    </source>
</evidence>
<organism evidence="23 24">
    <name type="scientific">Gossypium anomalum</name>
    <dbReference type="NCBI Taxonomy" id="47600"/>
    <lineage>
        <taxon>Eukaryota</taxon>
        <taxon>Viridiplantae</taxon>
        <taxon>Streptophyta</taxon>
        <taxon>Embryophyta</taxon>
        <taxon>Tracheophyta</taxon>
        <taxon>Spermatophyta</taxon>
        <taxon>Magnoliopsida</taxon>
        <taxon>eudicotyledons</taxon>
        <taxon>Gunneridae</taxon>
        <taxon>Pentapetalae</taxon>
        <taxon>rosids</taxon>
        <taxon>malvids</taxon>
        <taxon>Malvales</taxon>
        <taxon>Malvaceae</taxon>
        <taxon>Malvoideae</taxon>
        <taxon>Gossypium</taxon>
    </lineage>
</organism>
<keyword evidence="14 21" id="KW-0472">Membrane</keyword>
<keyword evidence="24" id="KW-1185">Reference proteome</keyword>
<dbReference type="GO" id="GO:0033612">
    <property type="term" value="F:receptor serine/threonine kinase binding"/>
    <property type="evidence" value="ECO:0007669"/>
    <property type="project" value="TreeGrafter"/>
</dbReference>
<dbReference type="InterPro" id="IPR001611">
    <property type="entry name" value="Leu-rich_rpt"/>
</dbReference>
<dbReference type="GO" id="GO:0004674">
    <property type="term" value="F:protein serine/threonine kinase activity"/>
    <property type="evidence" value="ECO:0007669"/>
    <property type="project" value="UniProtKB-KW"/>
</dbReference>
<evidence type="ECO:0000256" key="8">
    <source>
        <dbReference type="ARBA" id="ARBA00022729"/>
    </source>
</evidence>
<comment type="catalytic activity">
    <reaction evidence="17">
        <text>L-threonyl-[protein] + ATP = O-phospho-L-threonyl-[protein] + ADP + H(+)</text>
        <dbReference type="Rhea" id="RHEA:46608"/>
        <dbReference type="Rhea" id="RHEA-COMP:11060"/>
        <dbReference type="Rhea" id="RHEA-COMP:11605"/>
        <dbReference type="ChEBI" id="CHEBI:15378"/>
        <dbReference type="ChEBI" id="CHEBI:30013"/>
        <dbReference type="ChEBI" id="CHEBI:30616"/>
        <dbReference type="ChEBI" id="CHEBI:61977"/>
        <dbReference type="ChEBI" id="CHEBI:456216"/>
        <dbReference type="EC" id="2.7.11.1"/>
    </reaction>
</comment>
<dbReference type="Pfam" id="PF00069">
    <property type="entry name" value="Pkinase"/>
    <property type="match status" value="2"/>
</dbReference>
<comment type="catalytic activity">
    <reaction evidence="18">
        <text>L-seryl-[protein] + ATP = O-phospho-L-seryl-[protein] + ADP + H(+)</text>
        <dbReference type="Rhea" id="RHEA:17989"/>
        <dbReference type="Rhea" id="RHEA-COMP:9863"/>
        <dbReference type="Rhea" id="RHEA-COMP:11604"/>
        <dbReference type="ChEBI" id="CHEBI:15378"/>
        <dbReference type="ChEBI" id="CHEBI:29999"/>
        <dbReference type="ChEBI" id="CHEBI:30616"/>
        <dbReference type="ChEBI" id="CHEBI:83421"/>
        <dbReference type="ChEBI" id="CHEBI:456216"/>
        <dbReference type="EC" id="2.7.11.1"/>
    </reaction>
</comment>
<dbReference type="Pfam" id="PF23598">
    <property type="entry name" value="LRR_14"/>
    <property type="match status" value="1"/>
</dbReference>
<dbReference type="FunFam" id="3.80.10.10:FF:000905">
    <property type="entry name" value="Receptor-like protein kinase 7"/>
    <property type="match status" value="1"/>
</dbReference>
<dbReference type="InterPro" id="IPR050647">
    <property type="entry name" value="Plant_LRR-RLKs"/>
</dbReference>
<dbReference type="InterPro" id="IPR055414">
    <property type="entry name" value="LRR_R13L4/SHOC2-like"/>
</dbReference>
<reference evidence="23 24" key="1">
    <citation type="journal article" date="2021" name="bioRxiv">
        <title>The Gossypium anomalum genome as a resource for cotton improvement and evolutionary analysis of hybrid incompatibility.</title>
        <authorList>
            <person name="Grover C.E."/>
            <person name="Yuan D."/>
            <person name="Arick M.A."/>
            <person name="Miller E.R."/>
            <person name="Hu G."/>
            <person name="Peterson D.G."/>
            <person name="Wendel J.F."/>
            <person name="Udall J.A."/>
        </authorList>
    </citation>
    <scope>NUCLEOTIDE SEQUENCE [LARGE SCALE GENOMIC DNA]</scope>
    <source>
        <strain evidence="23">JFW-Udall</strain>
        <tissue evidence="23">Leaf</tissue>
    </source>
</reference>
<dbReference type="InterPro" id="IPR013210">
    <property type="entry name" value="LRR_N_plant-typ"/>
</dbReference>
<keyword evidence="13 21" id="KW-1133">Transmembrane helix</keyword>
<dbReference type="InterPro" id="IPR003591">
    <property type="entry name" value="Leu-rich_rpt_typical-subtyp"/>
</dbReference>
<dbReference type="SMART" id="SM00369">
    <property type="entry name" value="LRR_TYP"/>
    <property type="match status" value="10"/>
</dbReference>
<evidence type="ECO:0000256" key="11">
    <source>
        <dbReference type="ARBA" id="ARBA00022777"/>
    </source>
</evidence>
<evidence type="ECO:0000256" key="4">
    <source>
        <dbReference type="ARBA" id="ARBA00022527"/>
    </source>
</evidence>
<dbReference type="PROSITE" id="PS00108">
    <property type="entry name" value="PROTEIN_KINASE_ST"/>
    <property type="match status" value="2"/>
</dbReference>
<feature type="region of interest" description="Disordered" evidence="20">
    <location>
        <begin position="992"/>
        <end position="1014"/>
    </location>
</feature>
<feature type="transmembrane region" description="Helical" evidence="21">
    <location>
        <begin position="610"/>
        <end position="634"/>
    </location>
</feature>
<dbReference type="EMBL" id="JAHUZN010000006">
    <property type="protein sequence ID" value="KAG8491920.1"/>
    <property type="molecule type" value="Genomic_DNA"/>
</dbReference>
<dbReference type="FunFam" id="3.30.200.20:FF:000530">
    <property type="entry name" value="receptor protein-tyrosine kinase CEPR1"/>
    <property type="match status" value="1"/>
</dbReference>
<dbReference type="Pfam" id="PF08263">
    <property type="entry name" value="LRRNT_2"/>
    <property type="match status" value="2"/>
</dbReference>
<feature type="transmembrane region" description="Helical" evidence="21">
    <location>
        <begin position="12"/>
        <end position="30"/>
    </location>
</feature>
<dbReference type="EC" id="2.7.11.1" evidence="3"/>
<proteinExistence type="inferred from homology"/>
<keyword evidence="15" id="KW-0675">Receptor</keyword>
<evidence type="ECO:0000256" key="10">
    <source>
        <dbReference type="ARBA" id="ARBA00022741"/>
    </source>
</evidence>
<evidence type="ECO:0000256" key="19">
    <source>
        <dbReference type="PROSITE-ProRule" id="PRU10141"/>
    </source>
</evidence>
<feature type="transmembrane region" description="Helical" evidence="21">
    <location>
        <begin position="1632"/>
        <end position="1651"/>
    </location>
</feature>
<name>A0A8J5ZB58_9ROSI</name>
<comment type="caution">
    <text evidence="23">The sequence shown here is derived from an EMBL/GenBank/DDBJ whole genome shotgun (WGS) entry which is preliminary data.</text>
</comment>
<dbReference type="Pfam" id="PF00560">
    <property type="entry name" value="LRR_1"/>
    <property type="match status" value="4"/>
</dbReference>
<evidence type="ECO:0000256" key="20">
    <source>
        <dbReference type="SAM" id="MobiDB-lite"/>
    </source>
</evidence>
<dbReference type="FunFam" id="1.10.510.10:FF:000276">
    <property type="entry name" value="LRR receptor-like serine/threonine-protein kinase RCH1"/>
    <property type="match status" value="2"/>
</dbReference>
<keyword evidence="10 19" id="KW-0547">Nucleotide-binding</keyword>
<dbReference type="GO" id="GO:0001653">
    <property type="term" value="F:peptide receptor activity"/>
    <property type="evidence" value="ECO:0007669"/>
    <property type="project" value="UniProtKB-ARBA"/>
</dbReference>
<dbReference type="PANTHER" id="PTHR48056:SF41">
    <property type="entry name" value="RECEPTOR-LIKE PROTEIN KINASE HAIKU2"/>
    <property type="match status" value="1"/>
</dbReference>
<dbReference type="Gene3D" id="3.30.200.20">
    <property type="entry name" value="Phosphorylase Kinase, domain 1"/>
    <property type="match status" value="2"/>
</dbReference>
<dbReference type="PROSITE" id="PS50011">
    <property type="entry name" value="PROTEIN_KINASE_DOM"/>
    <property type="match status" value="2"/>
</dbReference>
<keyword evidence="8" id="KW-0732">Signal</keyword>
<feature type="binding site" evidence="19">
    <location>
        <position position="700"/>
    </location>
    <ligand>
        <name>ATP</name>
        <dbReference type="ChEBI" id="CHEBI:30616"/>
    </ligand>
</feature>
<evidence type="ECO:0000313" key="23">
    <source>
        <dbReference type="EMBL" id="KAG8491920.1"/>
    </source>
</evidence>
<feature type="transmembrane region" description="Helical" evidence="21">
    <location>
        <begin position="1047"/>
        <end position="1067"/>
    </location>
</feature>
<accession>A0A8J5ZB58</accession>
<keyword evidence="4" id="KW-0723">Serine/threonine-protein kinase</keyword>
<dbReference type="Gene3D" id="3.80.10.10">
    <property type="entry name" value="Ribonuclease Inhibitor"/>
    <property type="match status" value="7"/>
</dbReference>
<dbReference type="InterPro" id="IPR017441">
    <property type="entry name" value="Protein_kinase_ATP_BS"/>
</dbReference>
<feature type="domain" description="Protein kinase" evidence="22">
    <location>
        <begin position="1694"/>
        <end position="1974"/>
    </location>
</feature>
<evidence type="ECO:0000256" key="6">
    <source>
        <dbReference type="ARBA" id="ARBA00022679"/>
    </source>
</evidence>
<evidence type="ECO:0000256" key="14">
    <source>
        <dbReference type="ARBA" id="ARBA00023136"/>
    </source>
</evidence>
<evidence type="ECO:0000256" key="9">
    <source>
        <dbReference type="ARBA" id="ARBA00022737"/>
    </source>
</evidence>
<dbReference type="InterPro" id="IPR032675">
    <property type="entry name" value="LRR_dom_sf"/>
</dbReference>
<dbReference type="SUPFAM" id="SSF52058">
    <property type="entry name" value="L domain-like"/>
    <property type="match status" value="3"/>
</dbReference>
<dbReference type="Proteomes" id="UP000701853">
    <property type="component" value="Chromosome 6"/>
</dbReference>
<evidence type="ECO:0000256" key="13">
    <source>
        <dbReference type="ARBA" id="ARBA00022989"/>
    </source>
</evidence>
<gene>
    <name evidence="23" type="ORF">CXB51_015235</name>
</gene>
<evidence type="ECO:0000256" key="16">
    <source>
        <dbReference type="ARBA" id="ARBA00023180"/>
    </source>
</evidence>
<dbReference type="GO" id="GO:0009791">
    <property type="term" value="P:post-embryonic development"/>
    <property type="evidence" value="ECO:0007669"/>
    <property type="project" value="UniProtKB-ARBA"/>
</dbReference>
<dbReference type="InterPro" id="IPR011009">
    <property type="entry name" value="Kinase-like_dom_sf"/>
</dbReference>
<dbReference type="PANTHER" id="PTHR48056">
    <property type="entry name" value="LRR RECEPTOR-LIKE SERINE/THREONINE-PROTEIN KINASE-RELATED"/>
    <property type="match status" value="1"/>
</dbReference>
<keyword evidence="11" id="KW-0418">Kinase</keyword>
<dbReference type="FunFam" id="3.80.10.10:FF:000330">
    <property type="entry name" value="Receptor protein-tyrosine kinase CEPR1"/>
    <property type="match status" value="1"/>
</dbReference>
<evidence type="ECO:0000256" key="12">
    <source>
        <dbReference type="ARBA" id="ARBA00022840"/>
    </source>
</evidence>
<comment type="similarity">
    <text evidence="2">Belongs to the protein kinase superfamily. Ser/Thr protein kinase family.</text>
</comment>
<keyword evidence="7 21" id="KW-0812">Transmembrane</keyword>
<dbReference type="GO" id="GO:0005524">
    <property type="term" value="F:ATP binding"/>
    <property type="evidence" value="ECO:0007669"/>
    <property type="project" value="UniProtKB-UniRule"/>
</dbReference>
<evidence type="ECO:0000313" key="24">
    <source>
        <dbReference type="Proteomes" id="UP000701853"/>
    </source>
</evidence>
<dbReference type="FunFam" id="3.80.10.10:FF:000095">
    <property type="entry name" value="LRR receptor-like serine/threonine-protein kinase GSO1"/>
    <property type="match status" value="1"/>
</dbReference>
<feature type="domain" description="Protein kinase" evidence="22">
    <location>
        <begin position="672"/>
        <end position="967"/>
    </location>
</feature>
<comment type="subcellular location">
    <subcellularLocation>
        <location evidence="1">Membrane</location>
        <topology evidence="1">Single-pass membrane protein</topology>
    </subcellularLocation>
</comment>
<dbReference type="PROSITE" id="PS00107">
    <property type="entry name" value="PROTEIN_KINASE_ATP"/>
    <property type="match status" value="2"/>
</dbReference>
<keyword evidence="12 19" id="KW-0067">ATP-binding</keyword>
<evidence type="ECO:0000256" key="3">
    <source>
        <dbReference type="ARBA" id="ARBA00012513"/>
    </source>
</evidence>
<dbReference type="GO" id="GO:0016020">
    <property type="term" value="C:membrane"/>
    <property type="evidence" value="ECO:0007669"/>
    <property type="project" value="UniProtKB-SubCell"/>
</dbReference>
<keyword evidence="5" id="KW-0433">Leucine-rich repeat</keyword>
<keyword evidence="9" id="KW-0677">Repeat</keyword>
<dbReference type="SUPFAM" id="SSF52047">
    <property type="entry name" value="RNI-like"/>
    <property type="match status" value="2"/>
</dbReference>
<dbReference type="SMART" id="SM00220">
    <property type="entry name" value="S_TKc"/>
    <property type="match status" value="2"/>
</dbReference>
<sequence length="2000" mass="222679">MSNTCSYHHQKTCLYWYLTLVFCFFSPFSVKSNELQILLDLKSALNKSTTTAFNSWQTPNSICTFNGITCNHEGFITELDLSTQNLTGILPFDSLCKLPSLQKLSFGYNSLHGPITGELNNCVKLQYLDLGNNFFTGFFPNISSLIQLKFLHLNKSGFSGKFPWKSLENFTDLAVLSIGDNPFDRFQFPDQIFKLKKLNWLYMANCCIEGKIPSAIGDLIELINLELENNYLSGDIPMEISKLHNLWQLELYYNNLTGKLPVGLRNLTKLEFFDASANKLEGNISEMGYLNNLVSLHLYQNKFTGEIPPEFGQFRKLVNLSLYENMLTGPLPENLGSWANFDYIDVSENSLTGPIPPYMCKQGTMRGLLLVQNRFTGEIPASYGNCKTLKRFRVNNNSLSGVVPAGIWGLPMVDIIDIAYNRFEGPITSDIKNAKVMSILSVGFNRLSGELPQEISKAISLVKIEVNDNKFSGKIPHGIGELKRLNILKFHNNMLSGSIPESLCSCVSLSDINMAVNSLSGKIPSCLGSLATLNSLNLSLNELSGKIPESLSSLKLNLFDLSYNRLAGPIPESLSIEAYNGSLVGNPGLCSSTDRSFKRCQMGSGMSKDVHTIIVCFVIGVTVLLVSIGCFVYLKRTEKDKNGDAHSLKEESWDVKSFHVLTFTEDEILDSIKQENLIGKGGSGNVYKVMLSNRVELAVKHIWNTKSNSRRKTRSSAPMLTKHDGKAKELEAEVRTLSSIRHVNVVKLYCSITSEDSSLLVYEYLPNGSLWDRLHTSKKMELDWDTRYEIAIGAAKGLEYLHHGCEKPVLHRDVKSSNILLDEYLKPKISDFGLAKIVQATSSMGNDSTHVIAGTHGYIAPEYGYTCKVDEKSDVYSFGVVLLELVTGKKPIEQEYGENKDIVSWVGSNLKGKESVLSIVDPKIPHAFKEDAMKVLKIAILCTTTLPALRPTMRRVVQMLKEAEPYRLVGIVIVSFELRSFKQESRRNRIGAESHATLGRGGLEHRDKRPHGDELGEARRGDVAFLAAKQGCDVMMSKKVTSRQGDLLKMAPKAVFLFLMLLSFMFYSSKAIRQNQWQFFSIMKASLSGNPLSDWEVNEGASYCNFTGVSCNNEGYVESMNFSGWSLAGNFPADVCSYLPELRVLDISRNNFRGNFLNGVVNCSVLEVFNMSSVYLNATFPDLSKTTSLRVLDLSYNRFRGDFSMSITNLTNLEVLYINENDGLNLWQLPTNISRLTKLRIMVLTTCKLYGRIPASIGNMTSLVDLELSGNFLSGQIPKELGLLKNLQQLELYYNQHLSGTIPEELGNLIELIDLDMSVNHLSGSIPTSICRLPKLQVLQLYNNSLTGEIPGVIANSTTLTTLSLYGNFLSGQVPQNLGQLSPMVILDLSENQLSGSLPTEVCRGGKLLYLLVLDNKLSGKLPDSYADCESLVRFRVSNNYLEGPIPEGLLGLPHVSIIDLADNNFTGHFPGSIGNARNLSELFMQNNKVSGAIPRKISRAINMVKIDLSNNLLSGSIPTEIGNLKKLNLLVLQGNKLSSSIPNSLSLLKSLNVLDLSSNCLTGNIPESLSELLPNFINLSNNNLSGPIPLSLIEGGLMESFSGNPGLCATVHIRNFPICSSHAYNHKKQNSMWAIIISVIVITIAALLILKRCFSNQRAAMEHDETLSSLFCSYDMKSFHKTYFDLNDILEAMVDKNIVGHGGSGTVYRIELRSGDVVAVKKLWSRTRKDSTAEDQLIIKKCLNTEVETLGNIRHKNIVKLYSYFSNFNCHLLVYDYMPNGNLWDALHKGWFHLDWPNRHQIALGVAQGLAYLHHDLLPPIIHRDIKSTNILLDINYQPKVADFGIAKVLKDSTSTIIAGTYGYLAPEYAYSNKATTKCDVYSFGVVLMELITGKKPVDADFGEYKNIVYWVTTKLDTKEGVMEVIDKNLSGSFKDEMIQVLRIAMCCTCKNPSQRPTMNEVVQLLIQTDPCLTDPYKFSTKTREASNVTENQFEEVES</sequence>
<protein>
    <recommendedName>
        <fullName evidence="3">non-specific serine/threonine protein kinase</fullName>
        <ecNumber evidence="3">2.7.11.1</ecNumber>
    </recommendedName>
</protein>
<keyword evidence="16" id="KW-0325">Glycoprotein</keyword>
<feature type="compositionally biased region" description="Basic and acidic residues" evidence="20">
    <location>
        <begin position="1002"/>
        <end position="1014"/>
    </location>
</feature>
<evidence type="ECO:0000256" key="15">
    <source>
        <dbReference type="ARBA" id="ARBA00023170"/>
    </source>
</evidence>
<evidence type="ECO:0000256" key="7">
    <source>
        <dbReference type="ARBA" id="ARBA00022692"/>
    </source>
</evidence>
<dbReference type="SUPFAM" id="SSF56112">
    <property type="entry name" value="Protein kinase-like (PK-like)"/>
    <property type="match status" value="2"/>
</dbReference>
<evidence type="ECO:0000259" key="22">
    <source>
        <dbReference type="PROSITE" id="PS50011"/>
    </source>
</evidence>
<evidence type="ECO:0000256" key="18">
    <source>
        <dbReference type="ARBA" id="ARBA00048679"/>
    </source>
</evidence>
<keyword evidence="6" id="KW-0808">Transferase</keyword>
<evidence type="ECO:0000256" key="1">
    <source>
        <dbReference type="ARBA" id="ARBA00004167"/>
    </source>
</evidence>
<evidence type="ECO:0000256" key="21">
    <source>
        <dbReference type="SAM" id="Phobius"/>
    </source>
</evidence>
<dbReference type="Gene3D" id="1.10.510.10">
    <property type="entry name" value="Transferase(Phosphotransferase) domain 1"/>
    <property type="match status" value="2"/>
</dbReference>
<evidence type="ECO:0000256" key="2">
    <source>
        <dbReference type="ARBA" id="ARBA00008684"/>
    </source>
</evidence>
<dbReference type="OrthoDB" id="2015831at2759"/>
<dbReference type="InterPro" id="IPR000719">
    <property type="entry name" value="Prot_kinase_dom"/>
</dbReference>
<feature type="binding site" evidence="19">
    <location>
        <position position="1723"/>
    </location>
    <ligand>
        <name>ATP</name>
        <dbReference type="ChEBI" id="CHEBI:30616"/>
    </ligand>
</feature>